<evidence type="ECO:0000313" key="11">
    <source>
        <dbReference type="EMBL" id="RND83617.1"/>
    </source>
</evidence>
<dbReference type="InterPro" id="IPR019823">
    <property type="entry name" value="Mechanosensitive_channel_CS"/>
</dbReference>
<dbReference type="HAMAP" id="MF_00115">
    <property type="entry name" value="MscL"/>
    <property type="match status" value="1"/>
</dbReference>
<dbReference type="PANTHER" id="PTHR30266">
    <property type="entry name" value="MECHANOSENSITIVE CHANNEL MSCL"/>
    <property type="match status" value="1"/>
</dbReference>
<accession>A0A422M741</accession>
<dbReference type="InterPro" id="IPR036019">
    <property type="entry name" value="MscL_channel"/>
</dbReference>
<dbReference type="GeneID" id="57091483"/>
<dbReference type="EMBL" id="LKFS01000027">
    <property type="protein sequence ID" value="RND83617.1"/>
    <property type="molecule type" value="Genomic_DNA"/>
</dbReference>
<dbReference type="PROSITE" id="PS01327">
    <property type="entry name" value="MSCL"/>
    <property type="match status" value="1"/>
</dbReference>
<keyword evidence="7 10" id="KW-0406">Ion transport</keyword>
<dbReference type="GO" id="GO:0008381">
    <property type="term" value="F:mechanosensitive monoatomic ion channel activity"/>
    <property type="evidence" value="ECO:0007669"/>
    <property type="project" value="UniProtKB-UniRule"/>
</dbReference>
<evidence type="ECO:0000256" key="2">
    <source>
        <dbReference type="ARBA" id="ARBA00007254"/>
    </source>
</evidence>
<dbReference type="SUPFAM" id="SSF81330">
    <property type="entry name" value="Gated mechanosensitive channel"/>
    <property type="match status" value="1"/>
</dbReference>
<comment type="similarity">
    <text evidence="2 10">Belongs to the MscL family.</text>
</comment>
<dbReference type="EMBL" id="LKGI01000039">
    <property type="protein sequence ID" value="RNE32631.1"/>
    <property type="molecule type" value="Genomic_DNA"/>
</dbReference>
<reference evidence="13 14" key="1">
    <citation type="journal article" date="2018" name="Front. Microbiol.">
        <title>Conversion of Methionine to Cysteine in Lactobacillus paracasei Depends on the Highly Mobile cysK-ctl-cysE Gene Cluster.</title>
        <authorList>
            <person name="Wuthrich D."/>
            <person name="Irmler S."/>
            <person name="Berthoud H."/>
            <person name="Guggenbuhl B."/>
            <person name="Eugster E."/>
            <person name="Bruggmann R."/>
        </authorList>
    </citation>
    <scope>NUCLEOTIDE SEQUENCE [LARGE SCALE GENOMIC DNA]</scope>
    <source>
        <strain evidence="11 14">FAM18157</strain>
        <strain evidence="12 13">FAM6012</strain>
    </source>
</reference>
<dbReference type="RefSeq" id="WP_003568377.1">
    <property type="nucleotide sequence ID" value="NZ_CP012187.1"/>
</dbReference>
<proteinExistence type="inferred from homology"/>
<dbReference type="NCBIfam" id="NF001842">
    <property type="entry name" value="PRK00567.1-3"/>
    <property type="match status" value="1"/>
</dbReference>
<feature type="transmembrane region" description="Helical" evidence="10">
    <location>
        <begin position="12"/>
        <end position="31"/>
    </location>
</feature>
<comment type="subcellular location">
    <subcellularLocation>
        <location evidence="1 10">Cell membrane</location>
        <topology evidence="1 10">Multi-pass membrane protein</topology>
    </subcellularLocation>
</comment>
<evidence type="ECO:0000256" key="5">
    <source>
        <dbReference type="ARBA" id="ARBA00022692"/>
    </source>
</evidence>
<comment type="caution">
    <text evidence="11">The sequence shown here is derived from an EMBL/GenBank/DDBJ whole genome shotgun (WGS) entry which is preliminary data.</text>
</comment>
<dbReference type="PANTHER" id="PTHR30266:SF2">
    <property type="entry name" value="LARGE-CONDUCTANCE MECHANOSENSITIVE CHANNEL"/>
    <property type="match status" value="1"/>
</dbReference>
<dbReference type="Proteomes" id="UP000284716">
    <property type="component" value="Unassembled WGS sequence"/>
</dbReference>
<name>A0A422M741_LACPA</name>
<dbReference type="InterPro" id="IPR001185">
    <property type="entry name" value="MS_channel"/>
</dbReference>
<dbReference type="PRINTS" id="PR01264">
    <property type="entry name" value="MECHCHANNEL"/>
</dbReference>
<evidence type="ECO:0000256" key="8">
    <source>
        <dbReference type="ARBA" id="ARBA00023136"/>
    </source>
</evidence>
<comment type="subunit">
    <text evidence="10">Homopentamer.</text>
</comment>
<evidence type="ECO:0000313" key="12">
    <source>
        <dbReference type="EMBL" id="RNE32631.1"/>
    </source>
</evidence>
<evidence type="ECO:0000256" key="4">
    <source>
        <dbReference type="ARBA" id="ARBA00022475"/>
    </source>
</evidence>
<evidence type="ECO:0000313" key="14">
    <source>
        <dbReference type="Proteomes" id="UP000284716"/>
    </source>
</evidence>
<keyword evidence="6 10" id="KW-1133">Transmembrane helix</keyword>
<evidence type="ECO:0000256" key="7">
    <source>
        <dbReference type="ARBA" id="ARBA00023065"/>
    </source>
</evidence>
<dbReference type="GO" id="GO:0005886">
    <property type="term" value="C:plasma membrane"/>
    <property type="evidence" value="ECO:0007669"/>
    <property type="project" value="UniProtKB-SubCell"/>
</dbReference>
<dbReference type="NCBIfam" id="TIGR00220">
    <property type="entry name" value="mscL"/>
    <property type="match status" value="1"/>
</dbReference>
<evidence type="ECO:0000256" key="3">
    <source>
        <dbReference type="ARBA" id="ARBA00022448"/>
    </source>
</evidence>
<evidence type="ECO:0000256" key="9">
    <source>
        <dbReference type="ARBA" id="ARBA00023303"/>
    </source>
</evidence>
<keyword evidence="9 10" id="KW-0407">Ion channel</keyword>
<keyword evidence="5 10" id="KW-0812">Transmembrane</keyword>
<dbReference type="Proteomes" id="UP000284123">
    <property type="component" value="Unassembled WGS sequence"/>
</dbReference>
<comment type="function">
    <text evidence="10">Channel that opens in response to stretch forces in the membrane lipid bilayer. May participate in the regulation of osmotic pressure changes within the cell.</text>
</comment>
<organism evidence="11 14">
    <name type="scientific">Lacticaseibacillus paracasei</name>
    <name type="common">Lactobacillus paracasei</name>
    <dbReference type="NCBI Taxonomy" id="1597"/>
    <lineage>
        <taxon>Bacteria</taxon>
        <taxon>Bacillati</taxon>
        <taxon>Bacillota</taxon>
        <taxon>Bacilli</taxon>
        <taxon>Lactobacillales</taxon>
        <taxon>Lactobacillaceae</taxon>
        <taxon>Lacticaseibacillus</taxon>
    </lineage>
</organism>
<feature type="transmembrane region" description="Helical" evidence="10">
    <location>
        <begin position="73"/>
        <end position="90"/>
    </location>
</feature>
<evidence type="ECO:0000313" key="13">
    <source>
        <dbReference type="Proteomes" id="UP000284123"/>
    </source>
</evidence>
<sequence>MIKEFRDFIMRGNVLDLAVGVIVGGAFTSVVTSLTKNLINPIISMFVGKADLSGLYFTLFNAKFKYGNFLNDVINFLIVAFVVFLLVKAVNRIMPAKKSDVPTVSKEELLLTQIRDLLQNSK</sequence>
<evidence type="ECO:0000256" key="6">
    <source>
        <dbReference type="ARBA" id="ARBA00022989"/>
    </source>
</evidence>
<dbReference type="InterPro" id="IPR037673">
    <property type="entry name" value="MSC/AndL"/>
</dbReference>
<protein>
    <recommendedName>
        <fullName evidence="10">Large-conductance mechanosensitive channel</fullName>
    </recommendedName>
</protein>
<evidence type="ECO:0000256" key="10">
    <source>
        <dbReference type="HAMAP-Rule" id="MF_00115"/>
    </source>
</evidence>
<evidence type="ECO:0000256" key="1">
    <source>
        <dbReference type="ARBA" id="ARBA00004651"/>
    </source>
</evidence>
<keyword evidence="3 10" id="KW-0813">Transport</keyword>
<gene>
    <name evidence="10" type="primary">mscL</name>
    <name evidence="11" type="ORF">FAM18157_00558</name>
    <name evidence="12" type="ORF">FAM6012_00569</name>
</gene>
<dbReference type="AlphaFoldDB" id="A0A422M741"/>
<dbReference type="Pfam" id="PF01741">
    <property type="entry name" value="MscL"/>
    <property type="match status" value="1"/>
</dbReference>
<keyword evidence="4 10" id="KW-1003">Cell membrane</keyword>
<keyword evidence="8 10" id="KW-0472">Membrane</keyword>
<dbReference type="Gene3D" id="1.10.1200.120">
    <property type="entry name" value="Large-conductance mechanosensitive channel, MscL, domain 1"/>
    <property type="match status" value="1"/>
</dbReference>